<dbReference type="OrthoDB" id="10262413at2759"/>
<gene>
    <name evidence="2" type="ORF">ABOM_004260</name>
</gene>
<dbReference type="PANTHER" id="PTHR48079">
    <property type="entry name" value="PROTEIN YEEZ"/>
    <property type="match status" value="1"/>
</dbReference>
<proteinExistence type="predicted"/>
<accession>A0A1F8A838</accession>
<dbReference type="GeneID" id="34447650"/>
<dbReference type="PANTHER" id="PTHR48079:SF6">
    <property type="entry name" value="NAD(P)-BINDING DOMAIN-CONTAINING PROTEIN-RELATED"/>
    <property type="match status" value="1"/>
</dbReference>
<evidence type="ECO:0000313" key="3">
    <source>
        <dbReference type="Proteomes" id="UP000179179"/>
    </source>
</evidence>
<dbReference type="InterPro" id="IPR036291">
    <property type="entry name" value="NAD(P)-bd_dom_sf"/>
</dbReference>
<dbReference type="Pfam" id="PF01370">
    <property type="entry name" value="Epimerase"/>
    <property type="match status" value="1"/>
</dbReference>
<dbReference type="GO" id="GO:0004029">
    <property type="term" value="F:aldehyde dehydrogenase (NAD+) activity"/>
    <property type="evidence" value="ECO:0007669"/>
    <property type="project" value="TreeGrafter"/>
</dbReference>
<sequence length="388" mass="42820">MESRSLLVTGVSGYIGGAVLSAILKTKDPWAKDLKISALVRTEAQAAKIRGLGVTPELCSSFDELDKLENIGEQIDIIIHAGSGWHTPSAKALIKGQGTRRQKTGNRVHYIQISGTSNLSDRPYTEGYIDNHVFSDEEDIFSYEKYRESREVYFQRTTDIAVVEDGEAFGVTTYIIMAPTIFGLGSGPFNRFSMQLPMLITDALQTGGCSVVSSGDTIYNHVHIEDLAALYLILLRNICANITIPSGRKGIYFCESGEHSHFEFSERLAQAGHELEVFSSSEVSKITIQEAGEKWLFGNAAGAELGFASKFVPSITLPLSMTVFADIRCHLISSRIKAVLARKLGWAPSYAGEWENTFRTELTEFITNPPARREIPKIPEKIEPEGSR</sequence>
<dbReference type="STRING" id="109264.A0A1F8A838"/>
<dbReference type="AlphaFoldDB" id="A0A1F8A838"/>
<comment type="caution">
    <text evidence="2">The sequence shown here is derived from an EMBL/GenBank/DDBJ whole genome shotgun (WGS) entry which is preliminary data.</text>
</comment>
<evidence type="ECO:0000313" key="2">
    <source>
        <dbReference type="EMBL" id="OGM47525.1"/>
    </source>
</evidence>
<dbReference type="GO" id="GO:0005737">
    <property type="term" value="C:cytoplasm"/>
    <property type="evidence" value="ECO:0007669"/>
    <property type="project" value="TreeGrafter"/>
</dbReference>
<feature type="domain" description="NAD-dependent epimerase/dehydratase" evidence="1">
    <location>
        <begin position="156"/>
        <end position="237"/>
    </location>
</feature>
<dbReference type="EMBL" id="LYCR01000022">
    <property type="protein sequence ID" value="OGM47525.1"/>
    <property type="molecule type" value="Genomic_DNA"/>
</dbReference>
<organism evidence="2 3">
    <name type="scientific">Aspergillus bombycis</name>
    <dbReference type="NCBI Taxonomy" id="109264"/>
    <lineage>
        <taxon>Eukaryota</taxon>
        <taxon>Fungi</taxon>
        <taxon>Dikarya</taxon>
        <taxon>Ascomycota</taxon>
        <taxon>Pezizomycotina</taxon>
        <taxon>Eurotiomycetes</taxon>
        <taxon>Eurotiomycetidae</taxon>
        <taxon>Eurotiales</taxon>
        <taxon>Aspergillaceae</taxon>
        <taxon>Aspergillus</taxon>
    </lineage>
</organism>
<dbReference type="Gene3D" id="3.40.50.720">
    <property type="entry name" value="NAD(P)-binding Rossmann-like Domain"/>
    <property type="match status" value="1"/>
</dbReference>
<dbReference type="SUPFAM" id="SSF51735">
    <property type="entry name" value="NAD(P)-binding Rossmann-fold domains"/>
    <property type="match status" value="1"/>
</dbReference>
<keyword evidence="3" id="KW-1185">Reference proteome</keyword>
<name>A0A1F8A838_9EURO</name>
<reference evidence="2 3" key="1">
    <citation type="journal article" date="2016" name="Genome Biol. Evol.">
        <title>Draft genome sequence of an aflatoxigenic Aspergillus species, A. bombycis.</title>
        <authorList>
            <person name="Moore G.G."/>
            <person name="Mack B.M."/>
            <person name="Beltz S.B."/>
            <person name="Gilbert M.K."/>
        </authorList>
    </citation>
    <scope>NUCLEOTIDE SEQUENCE [LARGE SCALE GENOMIC DNA]</scope>
    <source>
        <strain evidence="3">NRRL 26010</strain>
    </source>
</reference>
<dbReference type="RefSeq" id="XP_022391242.1">
    <property type="nucleotide sequence ID" value="XM_022531390.1"/>
</dbReference>
<evidence type="ECO:0000259" key="1">
    <source>
        <dbReference type="Pfam" id="PF01370"/>
    </source>
</evidence>
<protein>
    <recommendedName>
        <fullName evidence="1">NAD-dependent epimerase/dehydratase domain-containing protein</fullName>
    </recommendedName>
</protein>
<dbReference type="Proteomes" id="UP000179179">
    <property type="component" value="Unassembled WGS sequence"/>
</dbReference>
<dbReference type="InterPro" id="IPR001509">
    <property type="entry name" value="Epimerase_deHydtase"/>
</dbReference>
<dbReference type="InterPro" id="IPR051783">
    <property type="entry name" value="NAD(P)-dependent_oxidoreduct"/>
</dbReference>